<feature type="coiled-coil region" evidence="1">
    <location>
        <begin position="394"/>
        <end position="421"/>
    </location>
</feature>
<dbReference type="OrthoDB" id="310689at2759"/>
<feature type="transmembrane region" description="Helical" evidence="2">
    <location>
        <begin position="7"/>
        <end position="27"/>
    </location>
</feature>
<comment type="caution">
    <text evidence="3">The sequence shown here is derived from an EMBL/GenBank/DDBJ whole genome shotgun (WGS) entry which is preliminary data.</text>
</comment>
<keyword evidence="2" id="KW-1133">Transmembrane helix</keyword>
<organism evidence="3 4">
    <name type="scientific">Paramecium sonneborni</name>
    <dbReference type="NCBI Taxonomy" id="65129"/>
    <lineage>
        <taxon>Eukaryota</taxon>
        <taxon>Sar</taxon>
        <taxon>Alveolata</taxon>
        <taxon>Ciliophora</taxon>
        <taxon>Intramacronucleata</taxon>
        <taxon>Oligohymenophorea</taxon>
        <taxon>Peniculida</taxon>
        <taxon>Parameciidae</taxon>
        <taxon>Paramecium</taxon>
    </lineage>
</organism>
<feature type="transmembrane region" description="Helical" evidence="2">
    <location>
        <begin position="123"/>
        <end position="141"/>
    </location>
</feature>
<name>A0A8S1KG59_9CILI</name>
<proteinExistence type="predicted"/>
<keyword evidence="2" id="KW-0812">Transmembrane</keyword>
<keyword evidence="2" id="KW-0472">Membrane</keyword>
<sequence>MLKFIKLFLPLLINSSFTILCIIYLQLKGQQSYFLLFEVTFLILAVILNIIAQFQTKQQLIKTDHSPPLFIILLLVQFCSLLYLDYQWLSENLLSLLIGGMLNLQKLKLNNQQDYIQIKKIKALLQFASLLFIIALVIITKQQGKQDIILLLLTSICFIIFLAAQLQPKKENHKQTQQMISLTQNSTIQQINSNIFSDKFFEKKILLLSLSNNEIIVEKISVYFDKYLKEKNLKIDDFLKNTQIFQISFQNENILFNQMIKIKCSLYQQIKEILNNEKLKTLSKNWKLQNQFQEDQQSKLISPNESRSQLSIIFQQDSHSFKQSTIDLGNNTIDKTSIQNEYISRSVKDLHLHFNDKFQQSQTSSITKSFGILNSDQQNYKNISFTLQNSSLIFEFEEESIDQLKQKLNDIQNQYMLAVSKNLYQRISLMMQNLKVLINQLITTNLDQKLLQQIQSQIFVINLSNSNCLYFLTDDFQQKKQCQINLNDFLNQIKSKLTSAFLLIDQNISISINDELLINKTIFTYPQYLRLIIVNLLHNSIKKCIKTSKSHEIIINLKQINNEEIQFEMIDDGGGFSEKLDYSRVLQGKLGIFVVQKLLVQISQNPILFYKTVGDETKKGNSVTFQISRQINKFINNKNYFSQNIIEQNIHNVAQIQQLL</sequence>
<feature type="transmembrane region" description="Helical" evidence="2">
    <location>
        <begin position="148"/>
        <end position="166"/>
    </location>
</feature>
<evidence type="ECO:0000256" key="2">
    <source>
        <dbReference type="SAM" id="Phobius"/>
    </source>
</evidence>
<reference evidence="3" key="1">
    <citation type="submission" date="2021-01" db="EMBL/GenBank/DDBJ databases">
        <authorList>
            <consortium name="Genoscope - CEA"/>
            <person name="William W."/>
        </authorList>
    </citation>
    <scope>NUCLEOTIDE SEQUENCE</scope>
</reference>
<accession>A0A8S1KG59</accession>
<evidence type="ECO:0000313" key="4">
    <source>
        <dbReference type="Proteomes" id="UP000692954"/>
    </source>
</evidence>
<dbReference type="Proteomes" id="UP000692954">
    <property type="component" value="Unassembled WGS sequence"/>
</dbReference>
<evidence type="ECO:0000313" key="3">
    <source>
        <dbReference type="EMBL" id="CAD8051832.1"/>
    </source>
</evidence>
<gene>
    <name evidence="3" type="ORF">PSON_ATCC_30995.1.T0060097</name>
</gene>
<keyword evidence="1" id="KW-0175">Coiled coil</keyword>
<protein>
    <submittedName>
        <fullName evidence="3">Uncharacterized protein</fullName>
    </submittedName>
</protein>
<dbReference type="EMBL" id="CAJJDN010000006">
    <property type="protein sequence ID" value="CAD8051832.1"/>
    <property type="molecule type" value="Genomic_DNA"/>
</dbReference>
<evidence type="ECO:0000256" key="1">
    <source>
        <dbReference type="SAM" id="Coils"/>
    </source>
</evidence>
<feature type="transmembrane region" description="Helical" evidence="2">
    <location>
        <begin position="33"/>
        <end position="54"/>
    </location>
</feature>
<feature type="transmembrane region" description="Helical" evidence="2">
    <location>
        <begin position="66"/>
        <end position="84"/>
    </location>
</feature>
<keyword evidence="4" id="KW-1185">Reference proteome</keyword>
<dbReference type="AlphaFoldDB" id="A0A8S1KG59"/>